<dbReference type="GO" id="GO:0003921">
    <property type="term" value="F:GMP synthase activity"/>
    <property type="evidence" value="ECO:0007669"/>
    <property type="project" value="InterPro"/>
</dbReference>
<dbReference type="InterPro" id="IPR004739">
    <property type="entry name" value="GMP_synth_GATase"/>
</dbReference>
<dbReference type="InterPro" id="IPR029062">
    <property type="entry name" value="Class_I_gatase-like"/>
</dbReference>
<dbReference type="Proteomes" id="UP000648239">
    <property type="component" value="Unassembled WGS sequence"/>
</dbReference>
<feature type="domain" description="GMPS ATP-PPase" evidence="11">
    <location>
        <begin position="198"/>
        <end position="389"/>
    </location>
</feature>
<dbReference type="GO" id="GO:0005829">
    <property type="term" value="C:cytosol"/>
    <property type="evidence" value="ECO:0007669"/>
    <property type="project" value="TreeGrafter"/>
</dbReference>
<dbReference type="EMBL" id="JACXWD010000002">
    <property type="protein sequence ID" value="MBD3866744.1"/>
    <property type="molecule type" value="Genomic_DNA"/>
</dbReference>
<evidence type="ECO:0000256" key="5">
    <source>
        <dbReference type="ARBA" id="ARBA00022749"/>
    </source>
</evidence>
<feature type="active site" description="Nucleophile" evidence="9">
    <location>
        <position position="84"/>
    </location>
</feature>
<evidence type="ECO:0000256" key="8">
    <source>
        <dbReference type="ARBA" id="ARBA00022962"/>
    </source>
</evidence>
<proteinExistence type="inferred from homology"/>
<dbReference type="FunFam" id="3.30.300.10:FF:000002">
    <property type="entry name" value="GMP synthase [glutamine-hydrolyzing]"/>
    <property type="match status" value="1"/>
</dbReference>
<dbReference type="EC" id="6.3.5.2" evidence="9"/>
<dbReference type="UniPathway" id="UPA00189">
    <property type="reaction ID" value="UER00296"/>
</dbReference>
<name>A0A8J6XYH6_9BACT</name>
<dbReference type="GO" id="GO:0005524">
    <property type="term" value="F:ATP binding"/>
    <property type="evidence" value="ECO:0007669"/>
    <property type="project" value="UniProtKB-UniRule"/>
</dbReference>
<evidence type="ECO:0000259" key="11">
    <source>
        <dbReference type="PROSITE" id="PS51553"/>
    </source>
</evidence>
<dbReference type="CDD" id="cd01742">
    <property type="entry name" value="GATase1_GMP_Synthase"/>
    <property type="match status" value="1"/>
</dbReference>
<dbReference type="Gene3D" id="3.40.50.620">
    <property type="entry name" value="HUPs"/>
    <property type="match status" value="1"/>
</dbReference>
<dbReference type="Pfam" id="PF00117">
    <property type="entry name" value="GATase"/>
    <property type="match status" value="1"/>
</dbReference>
<sequence>MQQQNQAVLILDFGSQYTQLIARRTRELKVFSEVLPFDVSLDRIRARNPIGLILSGGPESVYDEHAPVVEDAVFSLGIPVLGICYGMQFMMHRLGGSVEAGHGEYGRAQARVQAEGSALFTGLERDQQVWASHGDRVLSAAPGFVQTAESDGAPFTAVEDRERSLYGLQFHPEVHHTDQGTAILRNFLYGVCGAEGDWSLASFVDQAIREVQDQVGDAHVICGLSGGVDSSVMALLLHRALGDALTCIFVNNGVLRKGEVDEVIHRFREDYHLDVRLADSGEMFLSRLAGVTEPEKKRKIIGQTFIEVFEQEAARIDNATFLAQGTIYPDRIESASVKGPSATIKTHHNVGGLPDRMNLSLVEPLRDLFKDEVREVGRELGLSAAFVGRHPFPGPGLAVRILGEVTAERVAVLQEADAIFISELRAAGLYDSTAQAFVVLLPVKTVGVMGDQRTYESVAAIRVVTTTDFMTADWARLPDEFLALVANRIVNEVRGINRVVYDITSKPPGTIEWE</sequence>
<dbReference type="FunFam" id="3.40.50.880:FF:000001">
    <property type="entry name" value="GMP synthase [glutamine-hydrolyzing]"/>
    <property type="match status" value="1"/>
</dbReference>
<dbReference type="InterPro" id="IPR014729">
    <property type="entry name" value="Rossmann-like_a/b/a_fold"/>
</dbReference>
<dbReference type="Gene3D" id="3.30.300.10">
    <property type="match status" value="1"/>
</dbReference>
<evidence type="ECO:0000256" key="7">
    <source>
        <dbReference type="ARBA" id="ARBA00022840"/>
    </source>
</evidence>
<comment type="caution">
    <text evidence="12">The sequence shown here is derived from an EMBL/GenBank/DDBJ whole genome shotgun (WGS) entry which is preliminary data.</text>
</comment>
<evidence type="ECO:0000256" key="4">
    <source>
        <dbReference type="ARBA" id="ARBA00022741"/>
    </source>
</evidence>
<dbReference type="PRINTS" id="PR00096">
    <property type="entry name" value="GATASE"/>
</dbReference>
<dbReference type="InterPro" id="IPR025777">
    <property type="entry name" value="GMPS_ATP_PPase_dom"/>
</dbReference>
<dbReference type="NCBIfam" id="NF000848">
    <property type="entry name" value="PRK00074.1"/>
    <property type="match status" value="1"/>
</dbReference>
<dbReference type="SUPFAM" id="SSF52317">
    <property type="entry name" value="Class I glutamine amidotransferase-like"/>
    <property type="match status" value="1"/>
</dbReference>
<feature type="active site" evidence="9">
    <location>
        <position position="173"/>
    </location>
</feature>
<dbReference type="PROSITE" id="PS51273">
    <property type="entry name" value="GATASE_TYPE_1"/>
    <property type="match status" value="1"/>
</dbReference>
<dbReference type="InterPro" id="IPR022955">
    <property type="entry name" value="GMP_synthase"/>
</dbReference>
<dbReference type="NCBIfam" id="TIGR00888">
    <property type="entry name" value="guaA_Nterm"/>
    <property type="match status" value="1"/>
</dbReference>
<gene>
    <name evidence="9 12" type="primary">guaA</name>
    <name evidence="12" type="ORF">IFK94_01345</name>
</gene>
<keyword evidence="6 9" id="KW-0658">Purine biosynthesis</keyword>
<dbReference type="SUPFAM" id="SSF52402">
    <property type="entry name" value="Adenine nucleotide alpha hydrolases-like"/>
    <property type="match status" value="1"/>
</dbReference>
<dbReference type="InterPro" id="IPR017926">
    <property type="entry name" value="GATASE"/>
</dbReference>
<dbReference type="NCBIfam" id="TIGR00884">
    <property type="entry name" value="guaA_Cterm"/>
    <property type="match status" value="1"/>
</dbReference>
<evidence type="ECO:0000256" key="2">
    <source>
        <dbReference type="ARBA" id="ARBA00005153"/>
    </source>
</evidence>
<keyword evidence="8 9" id="KW-0315">Glutamine amidotransferase</keyword>
<evidence type="ECO:0000256" key="3">
    <source>
        <dbReference type="ARBA" id="ARBA00022598"/>
    </source>
</evidence>
<reference evidence="12 13" key="1">
    <citation type="submission" date="2020-08" db="EMBL/GenBank/DDBJ databases">
        <title>Acidobacteriota in marine sediments use diverse sulfur dissimilation pathways.</title>
        <authorList>
            <person name="Wasmund K."/>
        </authorList>
    </citation>
    <scope>NUCLEOTIDE SEQUENCE [LARGE SCALE GENOMIC DNA]</scope>
    <source>
        <strain evidence="12">MAG AM4</strain>
    </source>
</reference>
<dbReference type="Pfam" id="PF02540">
    <property type="entry name" value="NAD_synthase"/>
    <property type="match status" value="1"/>
</dbReference>
<accession>A0A8J6XYH6</accession>
<dbReference type="InterPro" id="IPR022310">
    <property type="entry name" value="NAD/GMP_synthase"/>
</dbReference>
<keyword evidence="3 9" id="KW-0436">Ligase</keyword>
<dbReference type="AlphaFoldDB" id="A0A8J6XYH6"/>
<dbReference type="FunFam" id="3.40.50.620:FF:000001">
    <property type="entry name" value="GMP synthase [glutamine-hydrolyzing]"/>
    <property type="match status" value="1"/>
</dbReference>
<dbReference type="InterPro" id="IPR001674">
    <property type="entry name" value="GMP_synth_C"/>
</dbReference>
<protein>
    <recommendedName>
        <fullName evidence="9">GMP synthase [glutamine-hydrolyzing]</fullName>
        <ecNumber evidence="9">6.3.5.2</ecNumber>
    </recommendedName>
    <alternativeName>
        <fullName evidence="9">GMP synthetase</fullName>
    </alternativeName>
    <alternativeName>
        <fullName evidence="9">Glutamine amidotransferase</fullName>
    </alternativeName>
</protein>
<evidence type="ECO:0000256" key="1">
    <source>
        <dbReference type="ARBA" id="ARBA00002332"/>
    </source>
</evidence>
<comment type="catalytic activity">
    <reaction evidence="9">
        <text>XMP + L-glutamine + ATP + H2O = GMP + L-glutamate + AMP + diphosphate + 2 H(+)</text>
        <dbReference type="Rhea" id="RHEA:11680"/>
        <dbReference type="ChEBI" id="CHEBI:15377"/>
        <dbReference type="ChEBI" id="CHEBI:15378"/>
        <dbReference type="ChEBI" id="CHEBI:29985"/>
        <dbReference type="ChEBI" id="CHEBI:30616"/>
        <dbReference type="ChEBI" id="CHEBI:33019"/>
        <dbReference type="ChEBI" id="CHEBI:57464"/>
        <dbReference type="ChEBI" id="CHEBI:58115"/>
        <dbReference type="ChEBI" id="CHEBI:58359"/>
        <dbReference type="ChEBI" id="CHEBI:456215"/>
        <dbReference type="EC" id="6.3.5.2"/>
    </reaction>
</comment>
<comment type="function">
    <text evidence="1 9">Catalyzes the synthesis of GMP from XMP.</text>
</comment>
<comment type="pathway">
    <text evidence="2 9">Purine metabolism; GMP biosynthesis; GMP from XMP (L-Gln route): step 1/1.</text>
</comment>
<comment type="subunit">
    <text evidence="9">Homodimer.</text>
</comment>
<dbReference type="PANTHER" id="PTHR11922:SF2">
    <property type="entry name" value="GMP SYNTHASE [GLUTAMINE-HYDROLYZING]"/>
    <property type="match status" value="1"/>
</dbReference>
<evidence type="ECO:0000256" key="6">
    <source>
        <dbReference type="ARBA" id="ARBA00022755"/>
    </source>
</evidence>
<evidence type="ECO:0000313" key="13">
    <source>
        <dbReference type="Proteomes" id="UP000648239"/>
    </source>
</evidence>
<dbReference type="CDD" id="cd01997">
    <property type="entry name" value="GMP_synthase_C"/>
    <property type="match status" value="1"/>
</dbReference>
<dbReference type="PRINTS" id="PR00097">
    <property type="entry name" value="ANTSNTHASEII"/>
</dbReference>
<dbReference type="Gene3D" id="3.40.50.880">
    <property type="match status" value="1"/>
</dbReference>
<keyword evidence="5 9" id="KW-0332">GMP biosynthesis</keyword>
<dbReference type="SUPFAM" id="SSF54810">
    <property type="entry name" value="GMP synthetase C-terminal dimerisation domain"/>
    <property type="match status" value="1"/>
</dbReference>
<keyword evidence="4 9" id="KW-0547">Nucleotide-binding</keyword>
<evidence type="ECO:0000256" key="9">
    <source>
        <dbReference type="HAMAP-Rule" id="MF_00344"/>
    </source>
</evidence>
<keyword evidence="7 9" id="KW-0067">ATP-binding</keyword>
<evidence type="ECO:0000313" key="12">
    <source>
        <dbReference type="EMBL" id="MBD3866744.1"/>
    </source>
</evidence>
<dbReference type="HAMAP" id="MF_00344">
    <property type="entry name" value="GMP_synthase"/>
    <property type="match status" value="1"/>
</dbReference>
<feature type="active site" evidence="9">
    <location>
        <position position="171"/>
    </location>
</feature>
<dbReference type="PROSITE" id="PS51553">
    <property type="entry name" value="GMPS_ATP_PPASE"/>
    <property type="match status" value="1"/>
</dbReference>
<feature type="binding site" evidence="10">
    <location>
        <begin position="225"/>
        <end position="231"/>
    </location>
    <ligand>
        <name>ATP</name>
        <dbReference type="ChEBI" id="CHEBI:30616"/>
    </ligand>
</feature>
<dbReference type="PANTHER" id="PTHR11922">
    <property type="entry name" value="GMP SYNTHASE-RELATED"/>
    <property type="match status" value="1"/>
</dbReference>
<dbReference type="Pfam" id="PF00958">
    <property type="entry name" value="GMP_synt_C"/>
    <property type="match status" value="1"/>
</dbReference>
<evidence type="ECO:0000256" key="10">
    <source>
        <dbReference type="PROSITE-ProRule" id="PRU00886"/>
    </source>
</evidence>
<organism evidence="12 13">
    <name type="scientific">Candidatus Polarisedimenticola svalbardensis</name>
    <dbReference type="NCBI Taxonomy" id="2886004"/>
    <lineage>
        <taxon>Bacteria</taxon>
        <taxon>Pseudomonadati</taxon>
        <taxon>Acidobacteriota</taxon>
        <taxon>Candidatus Polarisedimenticolia</taxon>
        <taxon>Candidatus Polarisedimenticolales</taxon>
        <taxon>Candidatus Polarisedimenticolaceae</taxon>
        <taxon>Candidatus Polarisedimenticola</taxon>
    </lineage>
</organism>